<evidence type="ECO:0000256" key="4">
    <source>
        <dbReference type="ARBA" id="ARBA00022603"/>
    </source>
</evidence>
<keyword evidence="3" id="KW-0017">Alkaloid metabolism</keyword>
<dbReference type="InterPro" id="IPR017805">
    <property type="entry name" value="SAM_MeTrfase_EasF-type_put"/>
</dbReference>
<evidence type="ECO:0000256" key="3">
    <source>
        <dbReference type="ARBA" id="ARBA00022589"/>
    </source>
</evidence>
<dbReference type="GO" id="GO:0009820">
    <property type="term" value="P:alkaloid metabolic process"/>
    <property type="evidence" value="ECO:0007669"/>
    <property type="project" value="UniProtKB-KW"/>
</dbReference>
<dbReference type="PANTHER" id="PTHR43397:SF1">
    <property type="entry name" value="ERGOTHIONEINE BIOSYNTHESIS PROTEIN 1"/>
    <property type="match status" value="1"/>
</dbReference>
<organism evidence="9 10">
    <name type="scientific">Candidatus Scalindua brodae</name>
    <dbReference type="NCBI Taxonomy" id="237368"/>
    <lineage>
        <taxon>Bacteria</taxon>
        <taxon>Pseudomonadati</taxon>
        <taxon>Planctomycetota</taxon>
        <taxon>Candidatus Brocadiia</taxon>
        <taxon>Candidatus Brocadiales</taxon>
        <taxon>Candidatus Scalinduaceae</taxon>
        <taxon>Candidatus Scalindua</taxon>
    </lineage>
</organism>
<dbReference type="EMBL" id="JRYO01000221">
    <property type="protein sequence ID" value="KHE91050.1"/>
    <property type="molecule type" value="Genomic_DNA"/>
</dbReference>
<dbReference type="GO" id="GO:0032259">
    <property type="term" value="P:methylation"/>
    <property type="evidence" value="ECO:0007669"/>
    <property type="project" value="UniProtKB-KW"/>
</dbReference>
<dbReference type="PATRIC" id="fig|237368.3.peg.3469"/>
<evidence type="ECO:0000256" key="1">
    <source>
        <dbReference type="ARBA" id="ARBA00005107"/>
    </source>
</evidence>
<comment type="pathway">
    <text evidence="1">Alkaloid biosynthesis; ergot alkaloid biosynthesis.</text>
</comment>
<dbReference type="InterPro" id="IPR017804">
    <property type="entry name" value="MeTrfase_EgtD-like"/>
</dbReference>
<sequence>MTLSGIEERFTLTTTDDEVFINNFSEDVKTGLKSESKYLPFVYFYDHIGSQLFEKICELPEYYLTRTEADILEANADDIASQFPQETVLVELGSGSSTKTRILIEAFLERQNLAHYTPIDVSHQMLEESSYSLLEAYPDLEINAIAARYNEGIDHLNIQTDQQNLITWLGSSIGNFERSEVTTLLRHIRETMHSDDRFLVGIDLQKDKTIIENAYNDTQGITAEFNLNLLTHVNRELGGNFDLENFGHKAIYNEKIGRIEMYLISNIDQKAFISELDLEVSFTANETIHTENSFKYSLDDIDTLAKESGLCVKQQWFDTERLFSLNLFAPAVDLQ</sequence>
<proteinExistence type="predicted"/>
<accession>A0A0B0EJZ8</accession>
<evidence type="ECO:0000259" key="8">
    <source>
        <dbReference type="Pfam" id="PF10017"/>
    </source>
</evidence>
<evidence type="ECO:0000256" key="7">
    <source>
        <dbReference type="ARBA" id="ARBA00049425"/>
    </source>
</evidence>
<evidence type="ECO:0000313" key="9">
    <source>
        <dbReference type="EMBL" id="KHE91050.1"/>
    </source>
</evidence>
<reference evidence="9 10" key="1">
    <citation type="submission" date="2014-10" db="EMBL/GenBank/DDBJ databases">
        <title>Draft genome of anammox bacterium scalindua brodae, obtained using differential coverage binning of sequence data from two enrichment reactors.</title>
        <authorList>
            <person name="Speth D.R."/>
            <person name="Russ L."/>
            <person name="Kartal B."/>
            <person name="Op den Camp H.J."/>
            <person name="Dutilh B.E."/>
            <person name="Jetten M.S."/>
        </authorList>
    </citation>
    <scope>NUCLEOTIDE SEQUENCE [LARGE SCALE GENOMIC DNA]</scope>
    <source>
        <strain evidence="9">RU1</strain>
    </source>
</reference>
<feature type="domain" description="Histidine-specific methyltransferase SAM-dependent" evidence="8">
    <location>
        <begin position="24"/>
        <end position="328"/>
    </location>
</feature>
<dbReference type="NCBIfam" id="TIGR03438">
    <property type="entry name" value="egtD_ergothio"/>
    <property type="match status" value="1"/>
</dbReference>
<dbReference type="PIRSF" id="PIRSF018005">
    <property type="entry name" value="UCP018005"/>
    <property type="match status" value="1"/>
</dbReference>
<keyword evidence="5" id="KW-0808">Transferase</keyword>
<evidence type="ECO:0000313" key="10">
    <source>
        <dbReference type="Proteomes" id="UP000030652"/>
    </source>
</evidence>
<comment type="catalytic activity">
    <reaction evidence="7">
        <text>4-(3-methylbut-2-enyl)-L-tryptophan + S-adenosyl-L-methionine = 4-(3-methylbut-2-enyl)-L-abrine + S-adenosyl-L-homocysteine + H(+)</text>
        <dbReference type="Rhea" id="RHEA:34435"/>
        <dbReference type="ChEBI" id="CHEBI:15378"/>
        <dbReference type="ChEBI" id="CHEBI:57856"/>
        <dbReference type="ChEBI" id="CHEBI:58209"/>
        <dbReference type="ChEBI" id="CHEBI:59789"/>
        <dbReference type="ChEBI" id="CHEBI:67248"/>
        <dbReference type="EC" id="2.1.1.261"/>
    </reaction>
</comment>
<dbReference type="Pfam" id="PF10017">
    <property type="entry name" value="Methyltransf_33"/>
    <property type="match status" value="1"/>
</dbReference>
<dbReference type="InterPro" id="IPR029063">
    <property type="entry name" value="SAM-dependent_MTases_sf"/>
</dbReference>
<dbReference type="eggNOG" id="COG4301">
    <property type="taxonomic scope" value="Bacteria"/>
</dbReference>
<gene>
    <name evidence="9" type="ORF">SCABRO_03208</name>
</gene>
<evidence type="ECO:0000256" key="6">
    <source>
        <dbReference type="ARBA" id="ARBA00039094"/>
    </source>
</evidence>
<dbReference type="AlphaFoldDB" id="A0A0B0EJZ8"/>
<dbReference type="EC" id="2.1.1.261" evidence="6"/>
<dbReference type="InterPro" id="IPR035094">
    <property type="entry name" value="EgtD"/>
</dbReference>
<comment type="subunit">
    <text evidence="2">Homodimer.</text>
</comment>
<name>A0A0B0EJZ8_9BACT</name>
<dbReference type="PANTHER" id="PTHR43397">
    <property type="entry name" value="ERGOTHIONEINE BIOSYNTHESIS PROTEIN 1"/>
    <property type="match status" value="1"/>
</dbReference>
<dbReference type="NCBIfam" id="TIGR03439">
    <property type="entry name" value="methyl_EasF"/>
    <property type="match status" value="1"/>
</dbReference>
<evidence type="ECO:0000256" key="5">
    <source>
        <dbReference type="ARBA" id="ARBA00022679"/>
    </source>
</evidence>
<protein>
    <recommendedName>
        <fullName evidence="6">4-dimethylallyltryptophan N-methyltransferase</fullName>
        <ecNumber evidence="6">2.1.1.261</ecNumber>
    </recommendedName>
</protein>
<dbReference type="GO" id="GO:0008168">
    <property type="term" value="F:methyltransferase activity"/>
    <property type="evidence" value="ECO:0007669"/>
    <property type="project" value="UniProtKB-KW"/>
</dbReference>
<keyword evidence="4" id="KW-0489">Methyltransferase</keyword>
<dbReference type="Gene3D" id="3.40.50.150">
    <property type="entry name" value="Vaccinia Virus protein VP39"/>
    <property type="match status" value="1"/>
</dbReference>
<evidence type="ECO:0000256" key="2">
    <source>
        <dbReference type="ARBA" id="ARBA00011738"/>
    </source>
</evidence>
<dbReference type="InterPro" id="IPR051128">
    <property type="entry name" value="EgtD_Methyltrsf_superfamily"/>
</dbReference>
<dbReference type="Proteomes" id="UP000030652">
    <property type="component" value="Unassembled WGS sequence"/>
</dbReference>
<dbReference type="InterPro" id="IPR019257">
    <property type="entry name" value="MeTrfase_dom"/>
</dbReference>
<comment type="caution">
    <text evidence="9">The sequence shown here is derived from an EMBL/GenBank/DDBJ whole genome shotgun (WGS) entry which is preliminary data.</text>
</comment>